<dbReference type="Proteomes" id="UP000175707">
    <property type="component" value="Unassembled WGS sequence"/>
</dbReference>
<keyword evidence="1" id="KW-0472">Membrane</keyword>
<accession>A0A1E7YZQ2</accession>
<organism evidence="2 3">
    <name type="scientific">Acidithiobacillus caldus</name>
    <dbReference type="NCBI Taxonomy" id="33059"/>
    <lineage>
        <taxon>Bacteria</taxon>
        <taxon>Pseudomonadati</taxon>
        <taxon>Pseudomonadota</taxon>
        <taxon>Acidithiobacillia</taxon>
        <taxon>Acidithiobacillales</taxon>
        <taxon>Acidithiobacillaceae</taxon>
        <taxon>Acidithiobacillus</taxon>
    </lineage>
</organism>
<protein>
    <submittedName>
        <fullName evidence="2">Uncharacterized protein</fullName>
    </submittedName>
</protein>
<evidence type="ECO:0000313" key="3">
    <source>
        <dbReference type="Proteomes" id="UP000175707"/>
    </source>
</evidence>
<dbReference type="AlphaFoldDB" id="A0A1E7YZQ2"/>
<keyword evidence="1" id="KW-1133">Transmembrane helix</keyword>
<feature type="transmembrane region" description="Helical" evidence="1">
    <location>
        <begin position="6"/>
        <end position="27"/>
    </location>
</feature>
<evidence type="ECO:0000313" key="2">
    <source>
        <dbReference type="EMBL" id="OFC61973.1"/>
    </source>
</evidence>
<keyword evidence="1" id="KW-0812">Transmembrane</keyword>
<reference evidence="2 3" key="1">
    <citation type="submission" date="2016-06" db="EMBL/GenBank/DDBJ databases">
        <title>Gene turnover analysis identifies the evolutionary adaptation of the extremophile Acidithiobacillus caldus.</title>
        <authorList>
            <person name="Zhang X."/>
        </authorList>
    </citation>
    <scope>NUCLEOTIDE SEQUENCE [LARGE SCALE GENOMIC DNA]</scope>
    <source>
        <strain evidence="2 3">S1</strain>
    </source>
</reference>
<proteinExistence type="predicted"/>
<sequence>MNTTVFLWVGLCLFEAILAPIGYRRIWRKVHRGTKRESFVAPAFALLFLSLVAASVGSTPVFLLMQVGFWVSFLYSVVEMHRLDLARKE</sequence>
<gene>
    <name evidence="2" type="ORF">BAE30_03300</name>
</gene>
<dbReference type="EMBL" id="LZYH01000303">
    <property type="protein sequence ID" value="OFC61973.1"/>
    <property type="molecule type" value="Genomic_DNA"/>
</dbReference>
<comment type="caution">
    <text evidence="2">The sequence shown here is derived from an EMBL/GenBank/DDBJ whole genome shotgun (WGS) entry which is preliminary data.</text>
</comment>
<name>A0A1E7YZQ2_9PROT</name>
<feature type="transmembrane region" description="Helical" evidence="1">
    <location>
        <begin position="62"/>
        <end position="78"/>
    </location>
</feature>
<feature type="transmembrane region" description="Helical" evidence="1">
    <location>
        <begin position="39"/>
        <end position="56"/>
    </location>
</feature>
<evidence type="ECO:0000256" key="1">
    <source>
        <dbReference type="SAM" id="Phobius"/>
    </source>
</evidence>